<feature type="chain" id="PRO_5041668969" description="Saposin B-type domain-containing protein" evidence="1">
    <location>
        <begin position="22"/>
        <end position="85"/>
    </location>
</feature>
<feature type="signal peptide" evidence="1">
    <location>
        <begin position="1"/>
        <end position="21"/>
    </location>
</feature>
<dbReference type="WBParaSite" id="TREG1_59470.1">
    <property type="protein sequence ID" value="TREG1_59470.1"/>
    <property type="gene ID" value="TREG1_59470"/>
</dbReference>
<dbReference type="AlphaFoldDB" id="A0AA85JV46"/>
<reference evidence="3" key="2">
    <citation type="submission" date="2023-11" db="UniProtKB">
        <authorList>
            <consortium name="WormBaseParasite"/>
        </authorList>
    </citation>
    <scope>IDENTIFICATION</scope>
</reference>
<proteinExistence type="predicted"/>
<evidence type="ECO:0000313" key="3">
    <source>
        <dbReference type="WBParaSite" id="TREG1_59470.1"/>
    </source>
</evidence>
<keyword evidence="1" id="KW-0732">Signal</keyword>
<organism evidence="2 3">
    <name type="scientific">Trichobilharzia regenti</name>
    <name type="common">Nasal bird schistosome</name>
    <dbReference type="NCBI Taxonomy" id="157069"/>
    <lineage>
        <taxon>Eukaryota</taxon>
        <taxon>Metazoa</taxon>
        <taxon>Spiralia</taxon>
        <taxon>Lophotrochozoa</taxon>
        <taxon>Platyhelminthes</taxon>
        <taxon>Trematoda</taxon>
        <taxon>Digenea</taxon>
        <taxon>Strigeidida</taxon>
        <taxon>Schistosomatoidea</taxon>
        <taxon>Schistosomatidae</taxon>
        <taxon>Trichobilharzia</taxon>
    </lineage>
</organism>
<reference evidence="2" key="1">
    <citation type="submission" date="2022-06" db="EMBL/GenBank/DDBJ databases">
        <authorList>
            <person name="Berger JAMES D."/>
            <person name="Berger JAMES D."/>
        </authorList>
    </citation>
    <scope>NUCLEOTIDE SEQUENCE [LARGE SCALE GENOMIC DNA]</scope>
</reference>
<evidence type="ECO:0000256" key="1">
    <source>
        <dbReference type="SAM" id="SignalP"/>
    </source>
</evidence>
<protein>
    <recommendedName>
        <fullName evidence="4">Saposin B-type domain-containing protein</fullName>
    </recommendedName>
</protein>
<evidence type="ECO:0008006" key="4">
    <source>
        <dbReference type="Google" id="ProtNLM"/>
    </source>
</evidence>
<accession>A0AA85JV46</accession>
<keyword evidence="2" id="KW-1185">Reference proteome</keyword>
<name>A0AA85JV46_TRIRE</name>
<evidence type="ECO:0000313" key="2">
    <source>
        <dbReference type="Proteomes" id="UP000050795"/>
    </source>
</evidence>
<sequence>MKSVIVVSLVMCLVFVQTVYSHNHTSDEKTNTPATNPWLVAFHTTDKICRKIYERVCAYFEEDELGNKIGVAVSILLKRFYKRIE</sequence>
<dbReference type="Proteomes" id="UP000050795">
    <property type="component" value="Unassembled WGS sequence"/>
</dbReference>